<evidence type="ECO:0000313" key="2">
    <source>
        <dbReference type="EMBL" id="KAF0917327.1"/>
    </source>
</evidence>
<keyword evidence="3" id="KW-1185">Reference proteome</keyword>
<evidence type="ECO:0000256" key="1">
    <source>
        <dbReference type="SAM" id="MobiDB-lite"/>
    </source>
</evidence>
<gene>
    <name evidence="2" type="ORF">E2562_017501</name>
</gene>
<dbReference type="Proteomes" id="UP000479710">
    <property type="component" value="Unassembled WGS sequence"/>
</dbReference>
<comment type="caution">
    <text evidence="2">The sequence shown here is derived from an EMBL/GenBank/DDBJ whole genome shotgun (WGS) entry which is preliminary data.</text>
</comment>
<proteinExistence type="predicted"/>
<accession>A0A6G1DXX7</accession>
<dbReference type="AlphaFoldDB" id="A0A6G1DXX7"/>
<organism evidence="2 3">
    <name type="scientific">Oryza meyeriana var. granulata</name>
    <dbReference type="NCBI Taxonomy" id="110450"/>
    <lineage>
        <taxon>Eukaryota</taxon>
        <taxon>Viridiplantae</taxon>
        <taxon>Streptophyta</taxon>
        <taxon>Embryophyta</taxon>
        <taxon>Tracheophyta</taxon>
        <taxon>Spermatophyta</taxon>
        <taxon>Magnoliopsida</taxon>
        <taxon>Liliopsida</taxon>
        <taxon>Poales</taxon>
        <taxon>Poaceae</taxon>
        <taxon>BOP clade</taxon>
        <taxon>Oryzoideae</taxon>
        <taxon>Oryzeae</taxon>
        <taxon>Oryzinae</taxon>
        <taxon>Oryza</taxon>
        <taxon>Oryza meyeriana</taxon>
    </lineage>
</organism>
<feature type="compositionally biased region" description="Polar residues" evidence="1">
    <location>
        <begin position="74"/>
        <end position="85"/>
    </location>
</feature>
<name>A0A6G1DXX7_9ORYZ</name>
<protein>
    <submittedName>
        <fullName evidence="2">Uncharacterized protein</fullName>
    </submittedName>
</protein>
<dbReference type="EMBL" id="SPHZ02000005">
    <property type="protein sequence ID" value="KAF0917327.1"/>
    <property type="molecule type" value="Genomic_DNA"/>
</dbReference>
<sequence>MPWGPHGSITEKGYRWGPSAVTHGWHRLTRAPMALAMRARRGGWRGPATTQRHRAALSSDGRPAAAGDGDAETSEGQGDMTASTA</sequence>
<evidence type="ECO:0000313" key="3">
    <source>
        <dbReference type="Proteomes" id="UP000479710"/>
    </source>
</evidence>
<feature type="region of interest" description="Disordered" evidence="1">
    <location>
        <begin position="43"/>
        <end position="85"/>
    </location>
</feature>
<reference evidence="2 3" key="1">
    <citation type="submission" date="2019-11" db="EMBL/GenBank/DDBJ databases">
        <title>Whole genome sequence of Oryza granulata.</title>
        <authorList>
            <person name="Li W."/>
        </authorList>
    </citation>
    <scope>NUCLEOTIDE SEQUENCE [LARGE SCALE GENOMIC DNA]</scope>
    <source>
        <strain evidence="3">cv. Menghai</strain>
        <tissue evidence="2">Leaf</tissue>
    </source>
</reference>